<protein>
    <recommendedName>
        <fullName evidence="5">DUF4267 domain-containing protein</fullName>
    </recommendedName>
</protein>
<dbReference type="Proteomes" id="UP000257080">
    <property type="component" value="Unassembled WGS sequence"/>
</dbReference>
<feature type="chain" id="PRO_5017548772" description="DUF4267 domain-containing protein" evidence="2">
    <location>
        <begin position="23"/>
        <end position="127"/>
    </location>
</feature>
<gene>
    <name evidence="3" type="ORF">B7R25_17200</name>
</gene>
<evidence type="ECO:0000313" key="3">
    <source>
        <dbReference type="EMBL" id="RFA24209.1"/>
    </source>
</evidence>
<dbReference type="EMBL" id="NBXE01000081">
    <property type="protein sequence ID" value="RFA24209.1"/>
    <property type="molecule type" value="Genomic_DNA"/>
</dbReference>
<evidence type="ECO:0000256" key="1">
    <source>
        <dbReference type="SAM" id="Phobius"/>
    </source>
</evidence>
<feature type="transmembrane region" description="Helical" evidence="1">
    <location>
        <begin position="46"/>
        <end position="63"/>
    </location>
</feature>
<comment type="caution">
    <text evidence="3">The sequence shown here is derived from an EMBL/GenBank/DDBJ whole genome shotgun (WGS) entry which is preliminary data.</text>
</comment>
<keyword evidence="1" id="KW-0812">Transmembrane</keyword>
<feature type="signal peptide" evidence="2">
    <location>
        <begin position="1"/>
        <end position="22"/>
    </location>
</feature>
<sequence length="127" mass="12499">MLMGVNILAALASGIFGAVALAAPSSLVGHTVSPNPDTRFYVDMYAVRSIVIAASLVTASLTLRRIPVVGAIALAGGGLVQVGDAAIAAQFGTPGVVGASVAAFIHLGTAGLMLSRGGSALSPRRTA</sequence>
<feature type="transmembrane region" description="Helical" evidence="1">
    <location>
        <begin position="68"/>
        <end position="89"/>
    </location>
</feature>
<evidence type="ECO:0000256" key="2">
    <source>
        <dbReference type="SAM" id="SignalP"/>
    </source>
</evidence>
<feature type="transmembrane region" description="Helical" evidence="1">
    <location>
        <begin position="95"/>
        <end position="115"/>
    </location>
</feature>
<keyword evidence="1" id="KW-0472">Membrane</keyword>
<keyword evidence="2" id="KW-0732">Signal</keyword>
<organism evidence="3 4">
    <name type="scientific">Subtercola boreus</name>
    <dbReference type="NCBI Taxonomy" id="120213"/>
    <lineage>
        <taxon>Bacteria</taxon>
        <taxon>Bacillati</taxon>
        <taxon>Actinomycetota</taxon>
        <taxon>Actinomycetes</taxon>
        <taxon>Micrococcales</taxon>
        <taxon>Microbacteriaceae</taxon>
        <taxon>Subtercola</taxon>
    </lineage>
</organism>
<name>A0A3E0W886_9MICO</name>
<reference evidence="3 4" key="1">
    <citation type="submission" date="2017-04" db="EMBL/GenBank/DDBJ databases">
        <title>Comparative genome analysis of Subtercola boreus.</title>
        <authorList>
            <person name="Cho Y.-J."/>
            <person name="Cho A."/>
            <person name="Kim O.-S."/>
            <person name="Lee J.-I."/>
        </authorList>
    </citation>
    <scope>NUCLEOTIDE SEQUENCE [LARGE SCALE GENOMIC DNA]</scope>
    <source>
        <strain evidence="3 4">P28004</strain>
    </source>
</reference>
<accession>A0A3E0W886</accession>
<keyword evidence="1" id="KW-1133">Transmembrane helix</keyword>
<proteinExistence type="predicted"/>
<evidence type="ECO:0000313" key="4">
    <source>
        <dbReference type="Proteomes" id="UP000257080"/>
    </source>
</evidence>
<evidence type="ECO:0008006" key="5">
    <source>
        <dbReference type="Google" id="ProtNLM"/>
    </source>
</evidence>
<dbReference type="AlphaFoldDB" id="A0A3E0W886"/>